<proteinExistence type="predicted"/>
<accession>A0A1M4ZMA1</accession>
<name>A0A1M4ZMA1_9GAMM</name>
<dbReference type="PANTHER" id="PTHR33542">
    <property type="entry name" value="SIROHYDROCHLORIN FERROCHELATASE, CHLOROPLASTIC"/>
    <property type="match status" value="1"/>
</dbReference>
<evidence type="ECO:0000256" key="1">
    <source>
        <dbReference type="ARBA" id="ARBA00022723"/>
    </source>
</evidence>
<sequence>MGNRETLGIKMLRKEYDHIILLAHGSPDPLWKLPFESLYHQVAQTYGEGNVSLAYMELTSPSLEDVVGMLGAETRNVAVLPLFLAVGRHLRHDVPAQIATLQKDDLHIELLPPIGDDALVKQAMQTVVANHLGKV</sequence>
<dbReference type="OrthoDB" id="9797895at2"/>
<dbReference type="InterPro" id="IPR050963">
    <property type="entry name" value="Sirohydro_Cobaltochel/CbiX"/>
</dbReference>
<keyword evidence="2" id="KW-0456">Lyase</keyword>
<dbReference type="Proteomes" id="UP000184517">
    <property type="component" value="Unassembled WGS sequence"/>
</dbReference>
<dbReference type="STRING" id="1122206.SAMN02745753_01442"/>
<evidence type="ECO:0000313" key="4">
    <source>
        <dbReference type="Proteomes" id="UP000184517"/>
    </source>
</evidence>
<evidence type="ECO:0000256" key="2">
    <source>
        <dbReference type="ARBA" id="ARBA00023239"/>
    </source>
</evidence>
<dbReference type="GO" id="GO:0016829">
    <property type="term" value="F:lyase activity"/>
    <property type="evidence" value="ECO:0007669"/>
    <property type="project" value="UniProtKB-KW"/>
</dbReference>
<dbReference type="PANTHER" id="PTHR33542:SF3">
    <property type="entry name" value="SIROHYDROCHLORIN FERROCHELATASE, CHLOROPLASTIC"/>
    <property type="match status" value="1"/>
</dbReference>
<dbReference type="AlphaFoldDB" id="A0A1M4ZMA1"/>
<evidence type="ECO:0000313" key="3">
    <source>
        <dbReference type="EMBL" id="SHF19108.1"/>
    </source>
</evidence>
<dbReference type="CDD" id="cd03416">
    <property type="entry name" value="CbiX_SirB_N"/>
    <property type="match status" value="1"/>
</dbReference>
<protein>
    <submittedName>
        <fullName evidence="3">Sirohydrochlorin cobaltochelatase</fullName>
    </submittedName>
</protein>
<dbReference type="SUPFAM" id="SSF53800">
    <property type="entry name" value="Chelatase"/>
    <property type="match status" value="1"/>
</dbReference>
<organism evidence="3 4">
    <name type="scientific">Marinomonas polaris DSM 16579</name>
    <dbReference type="NCBI Taxonomy" id="1122206"/>
    <lineage>
        <taxon>Bacteria</taxon>
        <taxon>Pseudomonadati</taxon>
        <taxon>Pseudomonadota</taxon>
        <taxon>Gammaproteobacteria</taxon>
        <taxon>Oceanospirillales</taxon>
        <taxon>Oceanospirillaceae</taxon>
        <taxon>Marinomonas</taxon>
    </lineage>
</organism>
<dbReference type="GO" id="GO:0046872">
    <property type="term" value="F:metal ion binding"/>
    <property type="evidence" value="ECO:0007669"/>
    <property type="project" value="UniProtKB-KW"/>
</dbReference>
<dbReference type="InterPro" id="IPR002762">
    <property type="entry name" value="CbiX-like"/>
</dbReference>
<dbReference type="EMBL" id="FQVF01000006">
    <property type="protein sequence ID" value="SHF19108.1"/>
    <property type="molecule type" value="Genomic_DNA"/>
</dbReference>
<dbReference type="RefSeq" id="WP_084122259.1">
    <property type="nucleotide sequence ID" value="NZ_FQVF01000006.1"/>
</dbReference>
<keyword evidence="1" id="KW-0479">Metal-binding</keyword>
<reference evidence="4" key="1">
    <citation type="submission" date="2016-11" db="EMBL/GenBank/DDBJ databases">
        <authorList>
            <person name="Varghese N."/>
            <person name="Submissions S."/>
        </authorList>
    </citation>
    <scope>NUCLEOTIDE SEQUENCE [LARGE SCALE GENOMIC DNA]</scope>
    <source>
        <strain evidence="4">DSM 16579</strain>
    </source>
</reference>
<gene>
    <name evidence="3" type="ORF">SAMN02745753_01442</name>
</gene>
<keyword evidence="4" id="KW-1185">Reference proteome</keyword>
<dbReference type="Gene3D" id="3.40.50.1400">
    <property type="match status" value="1"/>
</dbReference>
<dbReference type="Pfam" id="PF01903">
    <property type="entry name" value="CbiX"/>
    <property type="match status" value="1"/>
</dbReference>